<evidence type="ECO:0000256" key="6">
    <source>
        <dbReference type="ARBA" id="ARBA00022827"/>
    </source>
</evidence>
<comment type="catalytic activity">
    <reaction evidence="9 10">
        <text>L-threonyl-[protein] + FAD = FMN-L-threonyl-[protein] + AMP + H(+)</text>
        <dbReference type="Rhea" id="RHEA:36847"/>
        <dbReference type="Rhea" id="RHEA-COMP:11060"/>
        <dbReference type="Rhea" id="RHEA-COMP:11061"/>
        <dbReference type="ChEBI" id="CHEBI:15378"/>
        <dbReference type="ChEBI" id="CHEBI:30013"/>
        <dbReference type="ChEBI" id="CHEBI:57692"/>
        <dbReference type="ChEBI" id="CHEBI:74257"/>
        <dbReference type="ChEBI" id="CHEBI:456215"/>
        <dbReference type="EC" id="2.7.1.180"/>
    </reaction>
</comment>
<keyword evidence="4 10" id="KW-0808">Transferase</keyword>
<accession>A0A845QJD3</accession>
<keyword evidence="6 10" id="KW-0274">FAD</keyword>
<evidence type="ECO:0000256" key="7">
    <source>
        <dbReference type="ARBA" id="ARBA00022842"/>
    </source>
</evidence>
<dbReference type="AlphaFoldDB" id="A0A845QJD3"/>
<dbReference type="GO" id="GO:0016740">
    <property type="term" value="F:transferase activity"/>
    <property type="evidence" value="ECO:0007669"/>
    <property type="project" value="UniProtKB-UniRule"/>
</dbReference>
<evidence type="ECO:0000256" key="11">
    <source>
        <dbReference type="PIRSR" id="PIRSR006268-2"/>
    </source>
</evidence>
<keyword evidence="5 10" id="KW-0479">Metal-binding</keyword>
<dbReference type="EC" id="2.7.1.180" evidence="1 10"/>
<keyword evidence="13" id="KW-1185">Reference proteome</keyword>
<dbReference type="PANTHER" id="PTHR30040">
    <property type="entry name" value="THIAMINE BIOSYNTHESIS LIPOPROTEIN APBE"/>
    <property type="match status" value="1"/>
</dbReference>
<comment type="similarity">
    <text evidence="10">Belongs to the ApbE family.</text>
</comment>
<dbReference type="InterPro" id="IPR003374">
    <property type="entry name" value="ApbE-like_sf"/>
</dbReference>
<dbReference type="SUPFAM" id="SSF143631">
    <property type="entry name" value="ApbE-like"/>
    <property type="match status" value="1"/>
</dbReference>
<proteinExistence type="inferred from homology"/>
<keyword evidence="7 10" id="KW-0460">Magnesium</keyword>
<name>A0A845QJD3_9FIRM</name>
<evidence type="ECO:0000256" key="2">
    <source>
        <dbReference type="ARBA" id="ARBA00016337"/>
    </source>
</evidence>
<dbReference type="Gene3D" id="3.10.520.10">
    <property type="entry name" value="ApbE-like domains"/>
    <property type="match status" value="1"/>
</dbReference>
<reference evidence="12 13" key="1">
    <citation type="submission" date="2018-08" db="EMBL/GenBank/DDBJ databases">
        <title>Murine metabolic-syndrome-specific gut microbial biobank.</title>
        <authorList>
            <person name="Liu C."/>
        </authorList>
    </citation>
    <scope>NUCLEOTIDE SEQUENCE [LARGE SCALE GENOMIC DNA]</scope>
    <source>
        <strain evidence="12 13">28</strain>
    </source>
</reference>
<evidence type="ECO:0000313" key="13">
    <source>
        <dbReference type="Proteomes" id="UP000446866"/>
    </source>
</evidence>
<organism evidence="12 13">
    <name type="scientific">Anaerotruncus colihominis</name>
    <dbReference type="NCBI Taxonomy" id="169435"/>
    <lineage>
        <taxon>Bacteria</taxon>
        <taxon>Bacillati</taxon>
        <taxon>Bacillota</taxon>
        <taxon>Clostridia</taxon>
        <taxon>Eubacteriales</taxon>
        <taxon>Oscillospiraceae</taxon>
        <taxon>Anaerotruncus</taxon>
    </lineage>
</organism>
<evidence type="ECO:0000313" key="12">
    <source>
        <dbReference type="EMBL" id="NBH61211.1"/>
    </source>
</evidence>
<sequence length="363" mass="41007">MKESKGFFALFSIVNMKKKIILLFIAFVMVCTGCGNSEGGKTERFSSSFIDVFDTASTVIAYDNSQEDFDAHLETFHQMLEEYNKLYDIYNTYDGMVNLAVINQRAKDEPVEVDQRIIDLLEYCREVYDMSNGQTNICFGTVLSLWHDSRTYSVNNPEKAYLPDMQELKQAAEHTDFDDLIIDKEKRTVYFKDPNLRLDVGAVAKGFAVREASAYAKENLWSSAAISIGGNVVTFGYKNDDGKTLWNIGIESPDPDSKENLESLAITELSVVTSGDYQRYYIVDGKKYCHIINPKTLMPAEYMASVSVLCKDSALGDALSTTLFNMSIEEGRSLVDSMDDVEAVWVDKDYKKTYSAGFEQYIK</sequence>
<feature type="binding site" evidence="11">
    <location>
        <position position="317"/>
    </location>
    <ligand>
        <name>Mg(2+)</name>
        <dbReference type="ChEBI" id="CHEBI:18420"/>
    </ligand>
</feature>
<dbReference type="Proteomes" id="UP000446866">
    <property type="component" value="Unassembled WGS sequence"/>
</dbReference>
<evidence type="ECO:0000256" key="4">
    <source>
        <dbReference type="ARBA" id="ARBA00022679"/>
    </source>
</evidence>
<protein>
    <recommendedName>
        <fullName evidence="2 10">FAD:protein FMN transferase</fullName>
        <ecNumber evidence="1 10">2.7.1.180</ecNumber>
    </recommendedName>
    <alternativeName>
        <fullName evidence="8 10">Flavin transferase</fullName>
    </alternativeName>
</protein>
<dbReference type="Pfam" id="PF02424">
    <property type="entry name" value="ApbE"/>
    <property type="match status" value="1"/>
</dbReference>
<comment type="cofactor">
    <cofactor evidence="11">
        <name>Mg(2+)</name>
        <dbReference type="ChEBI" id="CHEBI:18420"/>
    </cofactor>
    <cofactor evidence="11">
        <name>Mn(2+)</name>
        <dbReference type="ChEBI" id="CHEBI:29035"/>
    </cofactor>
    <text evidence="11">Magnesium. Can also use manganese.</text>
</comment>
<dbReference type="PANTHER" id="PTHR30040:SF2">
    <property type="entry name" value="FAD:PROTEIN FMN TRANSFERASE"/>
    <property type="match status" value="1"/>
</dbReference>
<feature type="binding site" evidence="11">
    <location>
        <position position="321"/>
    </location>
    <ligand>
        <name>Mg(2+)</name>
        <dbReference type="ChEBI" id="CHEBI:18420"/>
    </ligand>
</feature>
<evidence type="ECO:0000256" key="10">
    <source>
        <dbReference type="PIRNR" id="PIRNR006268"/>
    </source>
</evidence>
<comment type="caution">
    <text evidence="12">The sequence shown here is derived from an EMBL/GenBank/DDBJ whole genome shotgun (WGS) entry which is preliminary data.</text>
</comment>
<dbReference type="EMBL" id="QXWK01000010">
    <property type="protein sequence ID" value="NBH61211.1"/>
    <property type="molecule type" value="Genomic_DNA"/>
</dbReference>
<dbReference type="PIRSF" id="PIRSF006268">
    <property type="entry name" value="ApbE"/>
    <property type="match status" value="1"/>
</dbReference>
<dbReference type="InterPro" id="IPR024932">
    <property type="entry name" value="ApbE"/>
</dbReference>
<evidence type="ECO:0000256" key="3">
    <source>
        <dbReference type="ARBA" id="ARBA00022630"/>
    </source>
</evidence>
<gene>
    <name evidence="12" type="ORF">D0435_06035</name>
</gene>
<keyword evidence="3 10" id="KW-0285">Flavoprotein</keyword>
<dbReference type="GO" id="GO:0046872">
    <property type="term" value="F:metal ion binding"/>
    <property type="evidence" value="ECO:0007669"/>
    <property type="project" value="UniProtKB-UniRule"/>
</dbReference>
<feature type="binding site" evidence="11">
    <location>
        <position position="202"/>
    </location>
    <ligand>
        <name>Mg(2+)</name>
        <dbReference type="ChEBI" id="CHEBI:18420"/>
    </ligand>
</feature>
<evidence type="ECO:0000256" key="9">
    <source>
        <dbReference type="ARBA" id="ARBA00048540"/>
    </source>
</evidence>
<evidence type="ECO:0000256" key="5">
    <source>
        <dbReference type="ARBA" id="ARBA00022723"/>
    </source>
</evidence>
<evidence type="ECO:0000256" key="1">
    <source>
        <dbReference type="ARBA" id="ARBA00011955"/>
    </source>
</evidence>
<evidence type="ECO:0000256" key="8">
    <source>
        <dbReference type="ARBA" id="ARBA00031306"/>
    </source>
</evidence>